<dbReference type="EMBL" id="JBJJXI010000074">
    <property type="protein sequence ID" value="KAL3396140.1"/>
    <property type="molecule type" value="Genomic_DNA"/>
</dbReference>
<feature type="compositionally biased region" description="Low complexity" evidence="4">
    <location>
        <begin position="725"/>
        <end position="744"/>
    </location>
</feature>
<dbReference type="Gene3D" id="1.25.40.280">
    <property type="entry name" value="alix/aip1 like domains"/>
    <property type="match status" value="1"/>
</dbReference>
<dbReference type="SMART" id="SM00742">
    <property type="entry name" value="Hr1"/>
    <property type="match status" value="1"/>
</dbReference>
<evidence type="ECO:0000259" key="5">
    <source>
        <dbReference type="PROSITE" id="PS50106"/>
    </source>
</evidence>
<dbReference type="Pfam" id="PF02185">
    <property type="entry name" value="HR1"/>
    <property type="match status" value="1"/>
</dbReference>
<feature type="compositionally biased region" description="Low complexity" evidence="4">
    <location>
        <begin position="83"/>
        <end position="96"/>
    </location>
</feature>
<dbReference type="Pfam" id="PF00595">
    <property type="entry name" value="PDZ"/>
    <property type="match status" value="1"/>
</dbReference>
<dbReference type="SUPFAM" id="SSF50156">
    <property type="entry name" value="PDZ domain-like"/>
    <property type="match status" value="1"/>
</dbReference>
<dbReference type="SMART" id="SM01041">
    <property type="entry name" value="BRO1"/>
    <property type="match status" value="1"/>
</dbReference>
<evidence type="ECO:0000313" key="9">
    <source>
        <dbReference type="Proteomes" id="UP001627154"/>
    </source>
</evidence>
<feature type="coiled-coil region" evidence="3">
    <location>
        <begin position="185"/>
        <end position="212"/>
    </location>
</feature>
<reference evidence="8 9" key="1">
    <citation type="journal article" date="2024" name="bioRxiv">
        <title>A reference genome for Trichogramma kaykai: A tiny desert-dwelling parasitoid wasp with competing sex-ratio distorters.</title>
        <authorList>
            <person name="Culotta J."/>
            <person name="Lindsey A.R."/>
        </authorList>
    </citation>
    <scope>NUCLEOTIDE SEQUENCE [LARGE SCALE GENOMIC DNA]</scope>
    <source>
        <strain evidence="8 9">KSX58</strain>
    </source>
</reference>
<feature type="compositionally biased region" description="Basic residues" evidence="4">
    <location>
        <begin position="27"/>
        <end position="38"/>
    </location>
</feature>
<evidence type="ECO:0000259" key="7">
    <source>
        <dbReference type="PROSITE" id="PS51860"/>
    </source>
</evidence>
<dbReference type="PROSITE" id="PS50106">
    <property type="entry name" value="PDZ"/>
    <property type="match status" value="1"/>
</dbReference>
<evidence type="ECO:0000256" key="2">
    <source>
        <dbReference type="PROSITE-ProRule" id="PRU01207"/>
    </source>
</evidence>
<dbReference type="Proteomes" id="UP001627154">
    <property type="component" value="Unassembled WGS sequence"/>
</dbReference>
<dbReference type="PANTHER" id="PTHR23031:SF15">
    <property type="entry name" value="LD12055P"/>
    <property type="match status" value="1"/>
</dbReference>
<dbReference type="InterPro" id="IPR036034">
    <property type="entry name" value="PDZ_sf"/>
</dbReference>
<dbReference type="Gene3D" id="2.30.42.10">
    <property type="match status" value="1"/>
</dbReference>
<dbReference type="SMART" id="SM00228">
    <property type="entry name" value="PDZ"/>
    <property type="match status" value="1"/>
</dbReference>
<dbReference type="CDD" id="cd09244">
    <property type="entry name" value="BRO1_Rhophilin"/>
    <property type="match status" value="1"/>
</dbReference>
<feature type="compositionally biased region" description="Low complexity" evidence="4">
    <location>
        <begin position="7"/>
        <end position="26"/>
    </location>
</feature>
<feature type="region of interest" description="Disordered" evidence="4">
    <location>
        <begin position="1"/>
        <end position="96"/>
    </location>
</feature>
<dbReference type="InterPro" id="IPR001478">
    <property type="entry name" value="PDZ"/>
</dbReference>
<feature type="compositionally biased region" description="Basic residues" evidence="4">
    <location>
        <begin position="68"/>
        <end position="78"/>
    </location>
</feature>
<keyword evidence="2 3" id="KW-0175">Coiled coil</keyword>
<dbReference type="PROSITE" id="PS51180">
    <property type="entry name" value="BRO1"/>
    <property type="match status" value="1"/>
</dbReference>
<name>A0ABD2WTC8_9HYME</name>
<dbReference type="InterPro" id="IPR011072">
    <property type="entry name" value="HR1_rho-bd"/>
</dbReference>
<feature type="region of interest" description="Disordered" evidence="4">
    <location>
        <begin position="708"/>
        <end position="790"/>
    </location>
</feature>
<dbReference type="Pfam" id="PF03097">
    <property type="entry name" value="BRO1"/>
    <property type="match status" value="1"/>
</dbReference>
<comment type="caution">
    <text evidence="8">The sequence shown here is derived from an EMBL/GenBank/DDBJ whole genome shotgun (WGS) entry which is preliminary data.</text>
</comment>
<feature type="compositionally biased region" description="Low complexity" evidence="4">
    <location>
        <begin position="49"/>
        <end position="67"/>
    </location>
</feature>
<protein>
    <recommendedName>
        <fullName evidence="10">Rhophilin-2</fullName>
    </recommendedName>
</protein>
<dbReference type="InterPro" id="IPR047138">
    <property type="entry name" value="RHPN1_2"/>
</dbReference>
<dbReference type="InterPro" id="IPR038499">
    <property type="entry name" value="BRO1_sf"/>
</dbReference>
<evidence type="ECO:0000259" key="6">
    <source>
        <dbReference type="PROSITE" id="PS51180"/>
    </source>
</evidence>
<accession>A0ABD2WTC8</accession>
<dbReference type="InterPro" id="IPR004328">
    <property type="entry name" value="BRO1_dom"/>
</dbReference>
<sequence>MLKWVHHQQQQQSTLQPTKPQPQSQQQHHHHQHHRQQHRNSADRGDIENNSANSNNNNVNTGNCGKKCNNRARKKHKAPSTPTAAAAAAAATTTTTTTTGLAKVVEETREIINGGGKSAVDCSNASRRRIGGSDPRVATCRGKLQNKRSKLNQEINKELRLRAGAENLFKATTNRKLKETVALELSFVNSNLQLLKEQLAELNSSVEVYQNDNSDDVAMPLIPLGLKETKDIDFRDPFKDFILEHYSEDGENYEEAIAEFMETRMAMRTPTRDVAGIGLLMRYYNQLYFIERRFFPPERSLGIYFEWYDSLTGVPSCQRTVAFEKASVLFNAGALYTQVAAKQDRQSPKGLDQAVDSFLRSAGTFRYIHESFTNAPSMDLGPDMLDMLVQLMLAQARECLFEKLELQSRDARDAEVSLDLAQEAAQVSAVYADVHAMISREPVRDYVPESWIALVLVKREHYLALAHRHCAAALLDHPISEFRAETRAALERIQANDSKTQIDYTVPRTENDRQLLGRSHLREALVLHEESQRLQRMCRELKGKQSLTRALRAAQDATLEIYGRSGDEDDLRELLDSPSIVATSKFQLSLTHPDFGQHNVDDLFKSLGPVAIFSAKRHWTAPRLIQLQRGPGGEGFGFSVRGDSPVIIAAVDHNSLADLGGMKEGDFIVSIADKDVKWAAHDQVVRLIKQCGDSISLKLVTPMDRNYLKKPAKTSSGHNHRDKGSVSASSSSGVSSGQPSPAGSVTTAHVAKRLPWNPFKKSQGGGSDRGGGAGSGRDSRDLTFDNVILR</sequence>
<dbReference type="Gene3D" id="1.10.287.160">
    <property type="entry name" value="HR1 repeat"/>
    <property type="match status" value="1"/>
</dbReference>
<keyword evidence="9" id="KW-1185">Reference proteome</keyword>
<dbReference type="CDD" id="cd06712">
    <property type="entry name" value="PDZ_rhophilin-like"/>
    <property type="match status" value="1"/>
</dbReference>
<dbReference type="InterPro" id="IPR036274">
    <property type="entry name" value="HR1_rpt_sf"/>
</dbReference>
<feature type="domain" description="BRO1" evidence="6">
    <location>
        <begin position="220"/>
        <end position="610"/>
    </location>
</feature>
<evidence type="ECO:0000256" key="3">
    <source>
        <dbReference type="SAM" id="Coils"/>
    </source>
</evidence>
<dbReference type="PANTHER" id="PTHR23031">
    <property type="entry name" value="RHOPHILIN"/>
    <property type="match status" value="1"/>
</dbReference>
<evidence type="ECO:0000313" key="8">
    <source>
        <dbReference type="EMBL" id="KAL3396140.1"/>
    </source>
</evidence>
<evidence type="ECO:0000256" key="1">
    <source>
        <dbReference type="ARBA" id="ARBA00010369"/>
    </source>
</evidence>
<feature type="domain" description="PDZ" evidence="5">
    <location>
        <begin position="624"/>
        <end position="703"/>
    </location>
</feature>
<dbReference type="CDD" id="cd11633">
    <property type="entry name" value="HR1_Rhophilin-1"/>
    <property type="match status" value="1"/>
</dbReference>
<dbReference type="AlphaFoldDB" id="A0ABD2WTC8"/>
<comment type="similarity">
    <text evidence="1">Belongs to the RHPN family.</text>
</comment>
<feature type="domain" description="REM-1" evidence="7">
    <location>
        <begin position="134"/>
        <end position="208"/>
    </location>
</feature>
<organism evidence="8 9">
    <name type="scientific">Trichogramma kaykai</name>
    <dbReference type="NCBI Taxonomy" id="54128"/>
    <lineage>
        <taxon>Eukaryota</taxon>
        <taxon>Metazoa</taxon>
        <taxon>Ecdysozoa</taxon>
        <taxon>Arthropoda</taxon>
        <taxon>Hexapoda</taxon>
        <taxon>Insecta</taxon>
        <taxon>Pterygota</taxon>
        <taxon>Neoptera</taxon>
        <taxon>Endopterygota</taxon>
        <taxon>Hymenoptera</taxon>
        <taxon>Apocrita</taxon>
        <taxon>Proctotrupomorpha</taxon>
        <taxon>Chalcidoidea</taxon>
        <taxon>Trichogrammatidae</taxon>
        <taxon>Trichogramma</taxon>
    </lineage>
</organism>
<dbReference type="PROSITE" id="PS51860">
    <property type="entry name" value="REM_1"/>
    <property type="match status" value="1"/>
</dbReference>
<dbReference type="SUPFAM" id="SSF46585">
    <property type="entry name" value="HR1 repeat"/>
    <property type="match status" value="1"/>
</dbReference>
<feature type="compositionally biased region" description="Gly residues" evidence="4">
    <location>
        <begin position="763"/>
        <end position="775"/>
    </location>
</feature>
<evidence type="ECO:0000256" key="4">
    <source>
        <dbReference type="SAM" id="MobiDB-lite"/>
    </source>
</evidence>
<evidence type="ECO:0008006" key="10">
    <source>
        <dbReference type="Google" id="ProtNLM"/>
    </source>
</evidence>
<proteinExistence type="inferred from homology"/>
<gene>
    <name evidence="8" type="ORF">TKK_010006</name>
</gene>